<evidence type="ECO:0000313" key="3">
    <source>
        <dbReference type="Proteomes" id="UP000432089"/>
    </source>
</evidence>
<sequence>MKGRKPDQISAGSHVLTHVPKPPAWLSKDAKAEWKRVAPVLVERGVLTTADLATLEGYATAIGRVREAEATIRREGATYIAASGPKRHPAVTTQDAALKTARLFAAELGLTPYARSRTGMQAPALDDEPNPLDL</sequence>
<evidence type="ECO:0000256" key="1">
    <source>
        <dbReference type="SAM" id="MobiDB-lite"/>
    </source>
</evidence>
<organism evidence="2 3">
    <name type="scientific">Plantimonas leprariae</name>
    <dbReference type="NCBI Taxonomy" id="2615207"/>
    <lineage>
        <taxon>Bacteria</taxon>
        <taxon>Pseudomonadati</taxon>
        <taxon>Pseudomonadota</taxon>
        <taxon>Alphaproteobacteria</taxon>
        <taxon>Hyphomicrobiales</taxon>
        <taxon>Aurantimonadaceae</taxon>
        <taxon>Plantimonas</taxon>
    </lineage>
</organism>
<name>A0A7V7PP11_9HYPH</name>
<dbReference type="InterPro" id="IPR006448">
    <property type="entry name" value="Phage_term_ssu_P27"/>
</dbReference>
<dbReference type="AlphaFoldDB" id="A0A7V7PP11"/>
<accession>A0A7V7PP11</accession>
<dbReference type="Pfam" id="PF05119">
    <property type="entry name" value="Terminase_4"/>
    <property type="match status" value="1"/>
</dbReference>
<dbReference type="RefSeq" id="WP_150970051.1">
    <property type="nucleotide sequence ID" value="NZ_VZDO01000009.1"/>
</dbReference>
<comment type="caution">
    <text evidence="2">The sequence shown here is derived from an EMBL/GenBank/DDBJ whole genome shotgun (WGS) entry which is preliminary data.</text>
</comment>
<protein>
    <submittedName>
        <fullName evidence="2">Phage terminase small subunit P27 family</fullName>
    </submittedName>
</protein>
<proteinExistence type="predicted"/>
<evidence type="ECO:0000313" key="2">
    <source>
        <dbReference type="EMBL" id="KAB0679527.1"/>
    </source>
</evidence>
<dbReference type="NCBIfam" id="TIGR01558">
    <property type="entry name" value="sm_term_P27"/>
    <property type="match status" value="1"/>
</dbReference>
<feature type="region of interest" description="Disordered" evidence="1">
    <location>
        <begin position="1"/>
        <end position="22"/>
    </location>
</feature>
<dbReference type="EMBL" id="VZDO01000009">
    <property type="protein sequence ID" value="KAB0679527.1"/>
    <property type="molecule type" value="Genomic_DNA"/>
</dbReference>
<dbReference type="Proteomes" id="UP000432089">
    <property type="component" value="Unassembled WGS sequence"/>
</dbReference>
<keyword evidence="3" id="KW-1185">Reference proteome</keyword>
<reference evidence="2 3" key="1">
    <citation type="submission" date="2019-09" db="EMBL/GenBank/DDBJ databases">
        <title>YIM 132180 draft genome.</title>
        <authorList>
            <person name="Zhang K."/>
        </authorList>
    </citation>
    <scope>NUCLEOTIDE SEQUENCE [LARGE SCALE GENOMIC DNA]</scope>
    <source>
        <strain evidence="2 3">YIM 132180</strain>
    </source>
</reference>
<gene>
    <name evidence="2" type="ORF">F6X38_11910</name>
</gene>